<dbReference type="EMBL" id="PVZG01000003">
    <property type="protein sequence ID" value="PRY31516.1"/>
    <property type="molecule type" value="Genomic_DNA"/>
</dbReference>
<dbReference type="RefSeq" id="WP_106125975.1">
    <property type="nucleotide sequence ID" value="NZ_PVZG01000003.1"/>
</dbReference>
<proteinExistence type="predicted"/>
<feature type="compositionally biased region" description="Acidic residues" evidence="1">
    <location>
        <begin position="145"/>
        <end position="156"/>
    </location>
</feature>
<dbReference type="Proteomes" id="UP000239209">
    <property type="component" value="Unassembled WGS sequence"/>
</dbReference>
<evidence type="ECO:0000313" key="3">
    <source>
        <dbReference type="EMBL" id="PRY31516.1"/>
    </source>
</evidence>
<accession>A0A2T0SDM4</accession>
<name>A0A2T0SDM4_9ACTN</name>
<keyword evidence="4" id="KW-1185">Reference proteome</keyword>
<protein>
    <recommendedName>
        <fullName evidence="2">DUF5709 domain-containing protein</fullName>
    </recommendedName>
</protein>
<evidence type="ECO:0000313" key="4">
    <source>
        <dbReference type="Proteomes" id="UP000239209"/>
    </source>
</evidence>
<feature type="region of interest" description="Disordered" evidence="1">
    <location>
        <begin position="1"/>
        <end position="185"/>
    </location>
</feature>
<feature type="compositionally biased region" description="Basic and acidic residues" evidence="1">
    <location>
        <begin position="62"/>
        <end position="78"/>
    </location>
</feature>
<feature type="domain" description="DUF5709" evidence="2">
    <location>
        <begin position="137"/>
        <end position="178"/>
    </location>
</feature>
<dbReference type="OrthoDB" id="3212066at2"/>
<sequence>MRDDDFPTEVSDPEASGLPETADDDSNAYDAVDSPRWADGPDPAALPGVGPGGSNRFGDTAEEQREGESLDYRLRQEEPDVGAEDPLPARRDPYDETVDDPEQRRLDADVWGQSPTSDPNSAVSLYDDGQLDDDAPQPVGRLVEPDEGYGYDDEPDNVAYDAGAAGGGASAEEAAMHETNAPRYR</sequence>
<dbReference type="AlphaFoldDB" id="A0A2T0SDM4"/>
<evidence type="ECO:0000259" key="2">
    <source>
        <dbReference type="Pfam" id="PF18970"/>
    </source>
</evidence>
<reference evidence="3 4" key="1">
    <citation type="submission" date="2018-03" db="EMBL/GenBank/DDBJ databases">
        <title>Genomic Encyclopedia of Archaeal and Bacterial Type Strains, Phase II (KMG-II): from individual species to whole genera.</title>
        <authorList>
            <person name="Goeker M."/>
        </authorList>
    </citation>
    <scope>NUCLEOTIDE SEQUENCE [LARGE SCALE GENOMIC DNA]</scope>
    <source>
        <strain evidence="3 4">DSM 45348</strain>
    </source>
</reference>
<organism evidence="3 4">
    <name type="scientific">Pseudosporangium ferrugineum</name>
    <dbReference type="NCBI Taxonomy" id="439699"/>
    <lineage>
        <taxon>Bacteria</taxon>
        <taxon>Bacillati</taxon>
        <taxon>Actinomycetota</taxon>
        <taxon>Actinomycetes</taxon>
        <taxon>Micromonosporales</taxon>
        <taxon>Micromonosporaceae</taxon>
        <taxon>Pseudosporangium</taxon>
    </lineage>
</organism>
<dbReference type="InterPro" id="IPR043763">
    <property type="entry name" value="DUF5709"/>
</dbReference>
<gene>
    <name evidence="3" type="ORF">CLV70_103403</name>
</gene>
<comment type="caution">
    <text evidence="3">The sequence shown here is derived from an EMBL/GenBank/DDBJ whole genome shotgun (WGS) entry which is preliminary data.</text>
</comment>
<dbReference type="Pfam" id="PF18970">
    <property type="entry name" value="DUF5709"/>
    <property type="match status" value="1"/>
</dbReference>
<evidence type="ECO:0000256" key="1">
    <source>
        <dbReference type="SAM" id="MobiDB-lite"/>
    </source>
</evidence>
<feature type="compositionally biased region" description="Polar residues" evidence="1">
    <location>
        <begin position="113"/>
        <end position="123"/>
    </location>
</feature>